<name>A0A0U5GR81_ASPCI</name>
<keyword evidence="2" id="KW-1185">Reference proteome</keyword>
<accession>A0A0U5GR81</accession>
<gene>
    <name evidence="1" type="ORF">ASPCAL08314</name>
</gene>
<evidence type="ECO:0000313" key="1">
    <source>
        <dbReference type="EMBL" id="CEN61663.1"/>
    </source>
</evidence>
<dbReference type="OrthoDB" id="274828at2759"/>
<evidence type="ECO:0000313" key="2">
    <source>
        <dbReference type="Proteomes" id="UP000054771"/>
    </source>
</evidence>
<dbReference type="InterPro" id="IPR019368">
    <property type="entry name" value="Ribosomal_mS29"/>
</dbReference>
<dbReference type="Pfam" id="PF10236">
    <property type="entry name" value="DAP3"/>
    <property type="match status" value="1"/>
</dbReference>
<protein>
    <submittedName>
        <fullName evidence="1">Uncharacterized protein</fullName>
    </submittedName>
</protein>
<dbReference type="STRING" id="454130.A0A0U5GR81"/>
<organism evidence="1 2">
    <name type="scientific">Aspergillus calidoustus</name>
    <dbReference type="NCBI Taxonomy" id="454130"/>
    <lineage>
        <taxon>Eukaryota</taxon>
        <taxon>Fungi</taxon>
        <taxon>Dikarya</taxon>
        <taxon>Ascomycota</taxon>
        <taxon>Pezizomycotina</taxon>
        <taxon>Eurotiomycetes</taxon>
        <taxon>Eurotiomycetidae</taxon>
        <taxon>Eurotiales</taxon>
        <taxon>Aspergillaceae</taxon>
        <taxon>Aspergillus</taxon>
        <taxon>Aspergillus subgen. Nidulantes</taxon>
    </lineage>
</organism>
<dbReference type="Proteomes" id="UP000054771">
    <property type="component" value="Unassembled WGS sequence"/>
</dbReference>
<proteinExistence type="predicted"/>
<dbReference type="EMBL" id="CDMC01000006">
    <property type="protein sequence ID" value="CEN61663.1"/>
    <property type="molecule type" value="Genomic_DNA"/>
</dbReference>
<dbReference type="AlphaFoldDB" id="A0A0U5GR81"/>
<reference evidence="2" key="1">
    <citation type="journal article" date="2016" name="Genome Announc.">
        <title>Draft genome sequences of fungus Aspergillus calidoustus.</title>
        <authorList>
            <person name="Horn F."/>
            <person name="Linde J."/>
            <person name="Mattern D.J."/>
            <person name="Walther G."/>
            <person name="Guthke R."/>
            <person name="Scherlach K."/>
            <person name="Martin K."/>
            <person name="Brakhage A.A."/>
            <person name="Petzke L."/>
            <person name="Valiante V."/>
        </authorList>
    </citation>
    <scope>NUCLEOTIDE SEQUENCE [LARGE SCALE GENOMIC DNA]</scope>
    <source>
        <strain evidence="2">SF006504</strain>
    </source>
</reference>
<sequence length="264" mass="28977">MVSPFCWGCLTPLRQTSRTILPSPSAAVSRGPAFHTSAALQFMGRASQGGKKGSTVLKFRQPASSTMKKKKKFVEKARPPPVGERKALRKRIVLSNPNALEVEGLQELSEETMVDSRLRGTVLALPVPMLDQLRAVQAFKPKQGWSIFRRPCTVLRRETLELGRFFDGVTGDTEGGGAVIKKIVGGARKSGKSVHLLQAMAMGFIKNTRISICYQQLRTAVRGESKFVRSERGHGRSAVPHRRCEQGGSFRAPCLSQPPYCSGR</sequence>